<sequence length="271" mass="28688">MSFALLLAAAAPLAGATSPAPTVDYARMIDDAIDGSRILQAQTMLAQWRSASEPGSRPVEIATARLALAKGEVQEAETRFAAISNAGSDDCRVNEGLGIARLRLGRAGQSLTPLSRAVDSCPGRWRAWSALAVAYDQEQSWSLSAAAYERAFQLTDRPVQVLNNYGLSLMAQGKADKAVVIFDNARKIAPDDARIIANGDAAYVMAGQGISRRPADDADGWAKRLTNAGQVALRIGNAAKARAYLSQAMTQSERFMPEAAAALATIGPEKP</sequence>
<evidence type="ECO:0000313" key="6">
    <source>
        <dbReference type="EMBL" id="NIJ16944.1"/>
    </source>
</evidence>
<dbReference type="PANTHER" id="PTHR44858:SF1">
    <property type="entry name" value="UDP-N-ACETYLGLUCOSAMINE--PEPTIDE N-ACETYLGLUCOSAMINYLTRANSFERASE SPINDLY-RELATED"/>
    <property type="match status" value="1"/>
</dbReference>
<evidence type="ECO:0000259" key="5">
    <source>
        <dbReference type="Pfam" id="PF16918"/>
    </source>
</evidence>
<accession>A0A846M9Y9</accession>
<keyword evidence="7" id="KW-1185">Reference proteome</keyword>
<gene>
    <name evidence="6" type="ORF">FHS54_001910</name>
</gene>
<feature type="signal peptide" evidence="4">
    <location>
        <begin position="1"/>
        <end position="16"/>
    </location>
</feature>
<dbReference type="InterPro" id="IPR019734">
    <property type="entry name" value="TPR_rpt"/>
</dbReference>
<dbReference type="Gene3D" id="1.25.40.10">
    <property type="entry name" value="Tetratricopeptide repeat domain"/>
    <property type="match status" value="1"/>
</dbReference>
<dbReference type="EMBL" id="JAASQR010000002">
    <property type="protein sequence ID" value="NIJ16944.1"/>
    <property type="molecule type" value="Genomic_DNA"/>
</dbReference>
<dbReference type="AlphaFoldDB" id="A0A846M9Y9"/>
<keyword evidence="2 3" id="KW-0802">TPR repeat</keyword>
<feature type="domain" description="Protein kinase G tetratricopeptide repeat containing" evidence="5">
    <location>
        <begin position="9"/>
        <end position="185"/>
    </location>
</feature>
<dbReference type="SUPFAM" id="SSF48452">
    <property type="entry name" value="TPR-like"/>
    <property type="match status" value="1"/>
</dbReference>
<evidence type="ECO:0000256" key="2">
    <source>
        <dbReference type="ARBA" id="ARBA00022803"/>
    </source>
</evidence>
<dbReference type="Pfam" id="PF16918">
    <property type="entry name" value="PknG_TPR"/>
    <property type="match status" value="1"/>
</dbReference>
<dbReference type="RefSeq" id="WP_167303522.1">
    <property type="nucleotide sequence ID" value="NZ_JAASQR010000002.1"/>
</dbReference>
<comment type="caution">
    <text evidence="6">The sequence shown here is derived from an EMBL/GenBank/DDBJ whole genome shotgun (WGS) entry which is preliminary data.</text>
</comment>
<keyword evidence="4" id="KW-0732">Signal</keyword>
<dbReference type="PANTHER" id="PTHR44858">
    <property type="entry name" value="TETRATRICOPEPTIDE REPEAT PROTEIN 6"/>
    <property type="match status" value="1"/>
</dbReference>
<dbReference type="PROSITE" id="PS50005">
    <property type="entry name" value="TPR"/>
    <property type="match status" value="1"/>
</dbReference>
<reference evidence="6 7" key="1">
    <citation type="submission" date="2020-03" db="EMBL/GenBank/DDBJ databases">
        <title>Genomic Encyclopedia of Type Strains, Phase IV (KMG-IV): sequencing the most valuable type-strain genomes for metagenomic binning, comparative biology and taxonomic classification.</title>
        <authorList>
            <person name="Goeker M."/>
        </authorList>
    </citation>
    <scope>NUCLEOTIDE SEQUENCE [LARGE SCALE GENOMIC DNA]</scope>
    <source>
        <strain evidence="6 7">DSM 21299</strain>
    </source>
</reference>
<feature type="chain" id="PRO_5032503591" evidence="4">
    <location>
        <begin position="17"/>
        <end position="271"/>
    </location>
</feature>
<dbReference type="InterPro" id="IPR011990">
    <property type="entry name" value="TPR-like_helical_dom_sf"/>
</dbReference>
<evidence type="ECO:0000256" key="3">
    <source>
        <dbReference type="PROSITE-ProRule" id="PRU00339"/>
    </source>
</evidence>
<dbReference type="SMART" id="SM00028">
    <property type="entry name" value="TPR"/>
    <property type="match status" value="3"/>
</dbReference>
<evidence type="ECO:0000313" key="7">
    <source>
        <dbReference type="Proteomes" id="UP000576821"/>
    </source>
</evidence>
<protein>
    <submittedName>
        <fullName evidence="6">Tfp pilus assembly protein PilF</fullName>
    </submittedName>
</protein>
<evidence type="ECO:0000256" key="1">
    <source>
        <dbReference type="ARBA" id="ARBA00022737"/>
    </source>
</evidence>
<keyword evidence="1" id="KW-0677">Repeat</keyword>
<organism evidence="6 7">
    <name type="scientific">Sphingobium vermicomposti</name>
    <dbReference type="NCBI Taxonomy" id="529005"/>
    <lineage>
        <taxon>Bacteria</taxon>
        <taxon>Pseudomonadati</taxon>
        <taxon>Pseudomonadota</taxon>
        <taxon>Alphaproteobacteria</taxon>
        <taxon>Sphingomonadales</taxon>
        <taxon>Sphingomonadaceae</taxon>
        <taxon>Sphingobium</taxon>
    </lineage>
</organism>
<dbReference type="InterPro" id="IPR031636">
    <property type="entry name" value="PknG_TPR"/>
</dbReference>
<name>A0A846M9Y9_9SPHN</name>
<dbReference type="Proteomes" id="UP000576821">
    <property type="component" value="Unassembled WGS sequence"/>
</dbReference>
<proteinExistence type="predicted"/>
<evidence type="ECO:0000256" key="4">
    <source>
        <dbReference type="SAM" id="SignalP"/>
    </source>
</evidence>
<feature type="repeat" description="TPR" evidence="3">
    <location>
        <begin position="159"/>
        <end position="192"/>
    </location>
</feature>
<dbReference type="InterPro" id="IPR050498">
    <property type="entry name" value="Ycf3"/>
</dbReference>